<dbReference type="InterPro" id="IPR001906">
    <property type="entry name" value="Terpene_synth_N"/>
</dbReference>
<accession>A0A6A6KVS3</accession>
<proteinExistence type="inferred from homology"/>
<feature type="domain" description="Terpene synthase N-terminal" evidence="5">
    <location>
        <begin position="12"/>
        <end position="170"/>
    </location>
</feature>
<dbReference type="InterPro" id="IPR008949">
    <property type="entry name" value="Isoprenoid_synthase_dom_sf"/>
</dbReference>
<evidence type="ECO:0000313" key="7">
    <source>
        <dbReference type="EMBL" id="KAF2292136.1"/>
    </source>
</evidence>
<dbReference type="InterPro" id="IPR008930">
    <property type="entry name" value="Terpenoid_cyclase/PrenylTrfase"/>
</dbReference>
<keyword evidence="4" id="KW-0460">Magnesium</keyword>
<dbReference type="PANTHER" id="PTHR31225">
    <property type="entry name" value="OS04G0344100 PROTEIN-RELATED"/>
    <property type="match status" value="1"/>
</dbReference>
<dbReference type="PANTHER" id="PTHR31225:SF252">
    <property type="entry name" value="TERPENE SYNTHASE 12-RELATED"/>
    <property type="match status" value="1"/>
</dbReference>
<dbReference type="GO" id="GO:0010333">
    <property type="term" value="F:terpene synthase activity"/>
    <property type="evidence" value="ECO:0007669"/>
    <property type="project" value="InterPro"/>
</dbReference>
<dbReference type="EMBL" id="JAAGAX010000014">
    <property type="protein sequence ID" value="KAF2292136.1"/>
    <property type="molecule type" value="Genomic_DNA"/>
</dbReference>
<dbReference type="Gene3D" id="1.10.600.10">
    <property type="entry name" value="Farnesyl Diphosphate Synthase"/>
    <property type="match status" value="1"/>
</dbReference>
<comment type="caution">
    <text evidence="7">The sequence shown here is derived from an EMBL/GenBank/DDBJ whole genome shotgun (WGS) entry which is preliminary data.</text>
</comment>
<evidence type="ECO:0000313" key="8">
    <source>
        <dbReference type="Proteomes" id="UP000467840"/>
    </source>
</evidence>
<protein>
    <submittedName>
        <fullName evidence="7">Uncharacterized protein</fullName>
    </submittedName>
</protein>
<comment type="cofactor">
    <cofactor evidence="1">
        <name>Mg(2+)</name>
        <dbReference type="ChEBI" id="CHEBI:18420"/>
    </cofactor>
</comment>
<comment type="similarity">
    <text evidence="2">Belongs to the terpene synthase family.</text>
</comment>
<dbReference type="Gene3D" id="1.50.10.130">
    <property type="entry name" value="Terpene synthase, N-terminal domain"/>
    <property type="match status" value="1"/>
</dbReference>
<dbReference type="Proteomes" id="UP000467840">
    <property type="component" value="Chromosome 13"/>
</dbReference>
<evidence type="ECO:0000256" key="3">
    <source>
        <dbReference type="ARBA" id="ARBA00022723"/>
    </source>
</evidence>
<name>A0A6A6KVS3_HEVBR</name>
<dbReference type="AlphaFoldDB" id="A0A6A6KVS3"/>
<reference evidence="7 8" key="1">
    <citation type="journal article" date="2020" name="Mol. Plant">
        <title>The Chromosome-Based Rubber Tree Genome Provides New Insights into Spurge Genome Evolution and Rubber Biosynthesis.</title>
        <authorList>
            <person name="Liu J."/>
            <person name="Shi C."/>
            <person name="Shi C.C."/>
            <person name="Li W."/>
            <person name="Zhang Q.J."/>
            <person name="Zhang Y."/>
            <person name="Li K."/>
            <person name="Lu H.F."/>
            <person name="Shi C."/>
            <person name="Zhu S.T."/>
            <person name="Xiao Z.Y."/>
            <person name="Nan H."/>
            <person name="Yue Y."/>
            <person name="Zhu X.G."/>
            <person name="Wu Y."/>
            <person name="Hong X.N."/>
            <person name="Fan G.Y."/>
            <person name="Tong Y."/>
            <person name="Zhang D."/>
            <person name="Mao C.L."/>
            <person name="Liu Y.L."/>
            <person name="Hao S.J."/>
            <person name="Liu W.Q."/>
            <person name="Lv M.Q."/>
            <person name="Zhang H.B."/>
            <person name="Liu Y."/>
            <person name="Hu-Tang G.R."/>
            <person name="Wang J.P."/>
            <person name="Wang J.H."/>
            <person name="Sun Y.H."/>
            <person name="Ni S.B."/>
            <person name="Chen W.B."/>
            <person name="Zhang X.C."/>
            <person name="Jiao Y.N."/>
            <person name="Eichler E.E."/>
            <person name="Li G.H."/>
            <person name="Liu X."/>
            <person name="Gao L.Z."/>
        </authorList>
    </citation>
    <scope>NUCLEOTIDE SEQUENCE [LARGE SCALE GENOMIC DNA]</scope>
    <source>
        <strain evidence="8">cv. GT1</strain>
        <tissue evidence="7">Leaf</tissue>
    </source>
</reference>
<organism evidence="7 8">
    <name type="scientific">Hevea brasiliensis</name>
    <name type="common">Para rubber tree</name>
    <name type="synonym">Siphonia brasiliensis</name>
    <dbReference type="NCBI Taxonomy" id="3981"/>
    <lineage>
        <taxon>Eukaryota</taxon>
        <taxon>Viridiplantae</taxon>
        <taxon>Streptophyta</taxon>
        <taxon>Embryophyta</taxon>
        <taxon>Tracheophyta</taxon>
        <taxon>Spermatophyta</taxon>
        <taxon>Magnoliopsida</taxon>
        <taxon>eudicotyledons</taxon>
        <taxon>Gunneridae</taxon>
        <taxon>Pentapetalae</taxon>
        <taxon>rosids</taxon>
        <taxon>fabids</taxon>
        <taxon>Malpighiales</taxon>
        <taxon>Euphorbiaceae</taxon>
        <taxon>Crotonoideae</taxon>
        <taxon>Micrandreae</taxon>
        <taxon>Hevea</taxon>
    </lineage>
</organism>
<evidence type="ECO:0000256" key="2">
    <source>
        <dbReference type="ARBA" id="ARBA00006333"/>
    </source>
</evidence>
<dbReference type="InterPro" id="IPR050148">
    <property type="entry name" value="Terpene_synthase-like"/>
</dbReference>
<keyword evidence="8" id="KW-1185">Reference proteome</keyword>
<dbReference type="Pfam" id="PF01397">
    <property type="entry name" value="Terpene_synth"/>
    <property type="match status" value="1"/>
</dbReference>
<dbReference type="SUPFAM" id="SSF48576">
    <property type="entry name" value="Terpenoid synthases"/>
    <property type="match status" value="1"/>
</dbReference>
<sequence>MLVLFYGNLQDEMHRDKAKKLEEEIRCMIENEDGRVINILEMIDDIQRLGLGHRFENDIQRILDEIQYLKQKGHCKSQKSLHATALTFRLLRQHGYEGLKDFMDHKGDILAKLEKDIKGILSLYEASHLAFEGEDLLQKAMVQTSIHLKNIYNKSESESLEIKESISHALELPLHQRMVMLEARWAIETYSKERMQISSYLNLQSWISTWCSQYFKEISRTCQGTLAEIVRGETVNSISCYMNETGVSEEQAREHISKLIGKAWKKINEQKIDEKTPFAKPFVEAAINLARIAQCTYQHGDGHGAPDCRSKHRVLSLIIEPISINVDKWPNQ</sequence>
<dbReference type="InterPro" id="IPR005630">
    <property type="entry name" value="Terpene_synthase_metal-bd"/>
</dbReference>
<keyword evidence="3" id="KW-0479">Metal-binding</keyword>
<evidence type="ECO:0000256" key="1">
    <source>
        <dbReference type="ARBA" id="ARBA00001946"/>
    </source>
</evidence>
<evidence type="ECO:0000259" key="5">
    <source>
        <dbReference type="Pfam" id="PF01397"/>
    </source>
</evidence>
<dbReference type="SUPFAM" id="SSF48239">
    <property type="entry name" value="Terpenoid cyclases/Protein prenyltransferases"/>
    <property type="match status" value="1"/>
</dbReference>
<feature type="domain" description="Terpene synthase metal-binding" evidence="6">
    <location>
        <begin position="227"/>
        <end position="266"/>
    </location>
</feature>
<dbReference type="Pfam" id="PF03936">
    <property type="entry name" value="Terpene_synth_C"/>
    <property type="match status" value="1"/>
</dbReference>
<evidence type="ECO:0000256" key="4">
    <source>
        <dbReference type="ARBA" id="ARBA00022842"/>
    </source>
</evidence>
<dbReference type="GO" id="GO:0016114">
    <property type="term" value="P:terpenoid biosynthetic process"/>
    <property type="evidence" value="ECO:0007669"/>
    <property type="project" value="InterPro"/>
</dbReference>
<evidence type="ECO:0000259" key="6">
    <source>
        <dbReference type="Pfam" id="PF03936"/>
    </source>
</evidence>
<dbReference type="InterPro" id="IPR036965">
    <property type="entry name" value="Terpene_synth_N_sf"/>
</dbReference>
<gene>
    <name evidence="7" type="ORF">GH714_014045</name>
</gene>